<dbReference type="InterPro" id="IPR036259">
    <property type="entry name" value="MFS_trans_sf"/>
</dbReference>
<feature type="domain" description="Major facilitator superfamily (MFS) profile" evidence="8">
    <location>
        <begin position="57"/>
        <end position="273"/>
    </location>
</feature>
<sequence>MAEVRRANGLTEDFELGETQHVHVPSVVYGTPTIEIPVMQSSTSPPKDRRMLLANVQFAALCWSMFMAGWNDGSTGPLLPRIQSVYNVGFAVVSLIFVLNSIAYVIASFLNVVLTDRLGFGKTIVIGLSSLVVGYSIQAAAPPFPLFVISYAINGWGLAFQCAQSIGYVAAYKGDFDAAGRMGFLNAAYECFEEIGQIIENEDQNNDNKYRQIFGLKAVHLLALFILIYVGTEVTIGGWIVTFIIQVRGGGASSGYISTGFFAGMTLGRTGLL</sequence>
<feature type="transmembrane region" description="Helical" evidence="7">
    <location>
        <begin position="221"/>
        <end position="247"/>
    </location>
</feature>
<dbReference type="Proteomes" id="UP000298061">
    <property type="component" value="Unassembled WGS sequence"/>
</dbReference>
<dbReference type="STRING" id="135208.A0A4Y9ZYF4"/>
<dbReference type="PROSITE" id="PS50850">
    <property type="entry name" value="MFS"/>
    <property type="match status" value="1"/>
</dbReference>
<evidence type="ECO:0000256" key="4">
    <source>
        <dbReference type="ARBA" id="ARBA00022692"/>
    </source>
</evidence>
<dbReference type="AlphaFoldDB" id="A0A4Y9ZYF4"/>
<dbReference type="GO" id="GO:0022857">
    <property type="term" value="F:transmembrane transporter activity"/>
    <property type="evidence" value="ECO:0007669"/>
    <property type="project" value="InterPro"/>
</dbReference>
<dbReference type="SUPFAM" id="SSF103473">
    <property type="entry name" value="MFS general substrate transporter"/>
    <property type="match status" value="1"/>
</dbReference>
<organism evidence="9 10">
    <name type="scientific">Hericium alpestre</name>
    <dbReference type="NCBI Taxonomy" id="135208"/>
    <lineage>
        <taxon>Eukaryota</taxon>
        <taxon>Fungi</taxon>
        <taxon>Dikarya</taxon>
        <taxon>Basidiomycota</taxon>
        <taxon>Agaricomycotina</taxon>
        <taxon>Agaricomycetes</taxon>
        <taxon>Russulales</taxon>
        <taxon>Hericiaceae</taxon>
        <taxon>Hericium</taxon>
    </lineage>
</organism>
<evidence type="ECO:0000256" key="1">
    <source>
        <dbReference type="ARBA" id="ARBA00004127"/>
    </source>
</evidence>
<evidence type="ECO:0000256" key="3">
    <source>
        <dbReference type="ARBA" id="ARBA00022448"/>
    </source>
</evidence>
<evidence type="ECO:0000313" key="10">
    <source>
        <dbReference type="Proteomes" id="UP000298061"/>
    </source>
</evidence>
<keyword evidence="3" id="KW-0813">Transport</keyword>
<evidence type="ECO:0000313" key="9">
    <source>
        <dbReference type="EMBL" id="TFY79852.1"/>
    </source>
</evidence>
<evidence type="ECO:0000256" key="2">
    <source>
        <dbReference type="ARBA" id="ARBA00008335"/>
    </source>
</evidence>
<dbReference type="OrthoDB" id="413079at2759"/>
<dbReference type="Pfam" id="PF07690">
    <property type="entry name" value="MFS_1"/>
    <property type="match status" value="1"/>
</dbReference>
<dbReference type="GO" id="GO:0016020">
    <property type="term" value="C:membrane"/>
    <property type="evidence" value="ECO:0007669"/>
    <property type="project" value="TreeGrafter"/>
</dbReference>
<comment type="similarity">
    <text evidence="2">Belongs to the major facilitator superfamily.</text>
</comment>
<comment type="caution">
    <text evidence="9">The sequence shown here is derived from an EMBL/GenBank/DDBJ whole genome shotgun (WGS) entry which is preliminary data.</text>
</comment>
<keyword evidence="4 7" id="KW-0812">Transmembrane</keyword>
<evidence type="ECO:0000256" key="7">
    <source>
        <dbReference type="SAM" id="Phobius"/>
    </source>
</evidence>
<dbReference type="EMBL" id="SFCI01000430">
    <property type="protein sequence ID" value="TFY79852.1"/>
    <property type="molecule type" value="Genomic_DNA"/>
</dbReference>
<comment type="subcellular location">
    <subcellularLocation>
        <location evidence="1">Endomembrane system</location>
        <topology evidence="1">Multi-pass membrane protein</topology>
    </subcellularLocation>
</comment>
<feature type="transmembrane region" description="Helical" evidence="7">
    <location>
        <begin position="90"/>
        <end position="114"/>
    </location>
</feature>
<reference evidence="9 10" key="1">
    <citation type="submission" date="2019-02" db="EMBL/GenBank/DDBJ databases">
        <title>Genome sequencing of the rare red list fungi Hericium alpestre (H. flagellum).</title>
        <authorList>
            <person name="Buettner E."/>
            <person name="Kellner H."/>
        </authorList>
    </citation>
    <scope>NUCLEOTIDE SEQUENCE [LARGE SCALE GENOMIC DNA]</scope>
    <source>
        <strain evidence="9 10">DSM 108284</strain>
    </source>
</reference>
<dbReference type="InterPro" id="IPR051788">
    <property type="entry name" value="MFS_Transporter"/>
</dbReference>
<keyword evidence="6 7" id="KW-0472">Membrane</keyword>
<dbReference type="InterPro" id="IPR020846">
    <property type="entry name" value="MFS_dom"/>
</dbReference>
<dbReference type="GO" id="GO:0012505">
    <property type="term" value="C:endomembrane system"/>
    <property type="evidence" value="ECO:0007669"/>
    <property type="project" value="UniProtKB-SubCell"/>
</dbReference>
<proteinExistence type="inferred from homology"/>
<keyword evidence="10" id="KW-1185">Reference proteome</keyword>
<dbReference type="Gene3D" id="1.20.1250.20">
    <property type="entry name" value="MFS general substrate transporter like domains"/>
    <property type="match status" value="1"/>
</dbReference>
<evidence type="ECO:0000259" key="8">
    <source>
        <dbReference type="PROSITE" id="PS50850"/>
    </source>
</evidence>
<evidence type="ECO:0000256" key="6">
    <source>
        <dbReference type="ARBA" id="ARBA00023136"/>
    </source>
</evidence>
<keyword evidence="5 7" id="KW-1133">Transmembrane helix</keyword>
<dbReference type="PANTHER" id="PTHR23514">
    <property type="entry name" value="BYPASS OF STOP CODON PROTEIN 6"/>
    <property type="match status" value="1"/>
</dbReference>
<accession>A0A4Y9ZYF4</accession>
<feature type="transmembrane region" description="Helical" evidence="7">
    <location>
        <begin position="52"/>
        <end position="70"/>
    </location>
</feature>
<protein>
    <recommendedName>
        <fullName evidence="8">Major facilitator superfamily (MFS) profile domain-containing protein</fullName>
    </recommendedName>
</protein>
<dbReference type="InterPro" id="IPR011701">
    <property type="entry name" value="MFS"/>
</dbReference>
<gene>
    <name evidence="9" type="ORF">EWM64_g4162</name>
</gene>
<name>A0A4Y9ZYF4_9AGAM</name>
<evidence type="ECO:0000256" key="5">
    <source>
        <dbReference type="ARBA" id="ARBA00022989"/>
    </source>
</evidence>
<dbReference type="PANTHER" id="PTHR23514:SF3">
    <property type="entry name" value="BYPASS OF STOP CODON PROTEIN 6"/>
    <property type="match status" value="1"/>
</dbReference>
<feature type="transmembrane region" description="Helical" evidence="7">
    <location>
        <begin position="253"/>
        <end position="272"/>
    </location>
</feature>